<accession>A0A2V1H1F6</accession>
<sequence length="1088" mass="121746">MNKKIYQILPLVVLLSACGGGGSSESGNISAPEFSIEAVAETKAEAVDLKVFDSNLLAISIHNTLSKVSIDWNALGKNKLLNLSSEKQLSASCTREGDVLALEVTDCGSTRIEIKQSNDKKGFSQLVREERPSDNGYFTTVSVAADYKLHSPEAVQINEKRSIKTVDDISTPIDASTASVDLRILTKSFTGQAISQEDHRVDQNYLLNSSVYQSISGRVATAQKDISYSYTFERIARSEEAQKIQPASPLMFRIASAGSSLCLFTENENNQFYLEGELNVQLDKNCNGVVDNMDSNFTIESLPEYQAAYIDLDLVKPEDIANILHEQIASVYIDWPELSKKGLIDEPIERQMQEECHQQGSDWTFNVQTCNDDETEFLDRKESSGYSRELRFEWNGENLGDKDTWTVNEQYSVKDNIDLHVKLSKRFTLDFNINQQVYSDTKVSIMLDGIFDQGYQLGVYQFNNNALSANKYEFTIDSTVYVKTFSVDNVSFNGAFDFKSVLRSEQAKIAELGSSVMYEITSQGKNVCLFSKVDDIDIAFEPENLLVDSNCDGVSDGRDPNFTIAELPELEAEYIDLDSIDLNLVAKVLDNEFGNIYIDWADFSEKEYLEFDVSVELSDTCTQTGGLWGFTKIECTLNDQNVGLFHFEESDYKISNGFSKDSRDFYMADNVSYISNSKSQYVFSDLIEINESNYFGRRSGQELSMKKHTNIVISIDKKSLFTEGYNVFSHGRFEKNYLSAYDYEFSATGTIKLKNGDYAGVSFSGAFDFEAIVRSDAAQRAQTGSKYMYKITSQEKEVCLFLDDQLGLTLSDNLAIDPDCDGITEVVEFSLAKAEIFPASAVDLDSVDPEFLKASAVQTFRSAFIDWQRMINHNWLSATFVEPPLGGCQKDALENFTIVKCVNDNYGLLIETQESPINQSHFSIDFRQKTTGLSVTDYLKSSVTHYHNNAGSASLNISAGKQWLENADKNQFSADIQLSMDLVDFSGENLTRSREPFEYAYLNPGWDIGFSAQVKSRYTNSSNVTTVGAFDLELIARSEASKVSQKGSPLMAKFSSQGKSFCMFSSTENGYEFDDNTIMDMNCDGIAE</sequence>
<gene>
    <name evidence="1" type="ORF">DC094_05825</name>
</gene>
<protein>
    <submittedName>
        <fullName evidence="1">Uncharacterized protein</fullName>
    </submittedName>
</protein>
<dbReference type="RefSeq" id="WP_116686105.1">
    <property type="nucleotide sequence ID" value="NZ_CAWNYD010000001.1"/>
</dbReference>
<name>A0A2V1H1F6_9GAMM</name>
<evidence type="ECO:0000313" key="2">
    <source>
        <dbReference type="Proteomes" id="UP000244906"/>
    </source>
</evidence>
<dbReference type="AlphaFoldDB" id="A0A2V1H1F6"/>
<proteinExistence type="predicted"/>
<comment type="caution">
    <text evidence="1">The sequence shown here is derived from an EMBL/GenBank/DDBJ whole genome shotgun (WGS) entry which is preliminary data.</text>
</comment>
<dbReference type="EMBL" id="QDDL01000001">
    <property type="protein sequence ID" value="PVZ72519.1"/>
    <property type="molecule type" value="Genomic_DNA"/>
</dbReference>
<dbReference type="PROSITE" id="PS51257">
    <property type="entry name" value="PROKAR_LIPOPROTEIN"/>
    <property type="match status" value="1"/>
</dbReference>
<dbReference type="Proteomes" id="UP000244906">
    <property type="component" value="Unassembled WGS sequence"/>
</dbReference>
<keyword evidence="2" id="KW-1185">Reference proteome</keyword>
<organism evidence="1 2">
    <name type="scientific">Pelagibaculum spongiae</name>
    <dbReference type="NCBI Taxonomy" id="2080658"/>
    <lineage>
        <taxon>Bacteria</taxon>
        <taxon>Pseudomonadati</taxon>
        <taxon>Pseudomonadota</taxon>
        <taxon>Gammaproteobacteria</taxon>
        <taxon>Oceanospirillales</taxon>
        <taxon>Pelagibaculum</taxon>
    </lineage>
</organism>
<reference evidence="1 2" key="1">
    <citation type="submission" date="2018-04" db="EMBL/GenBank/DDBJ databases">
        <title>Thalassorhabdus spongiae gen. nov., sp. nov., isolated from a marine sponge in South-West Iceland.</title>
        <authorList>
            <person name="Knobloch S."/>
            <person name="Daussin A."/>
            <person name="Johannsson R."/>
            <person name="Marteinsson V.T."/>
        </authorList>
    </citation>
    <scope>NUCLEOTIDE SEQUENCE [LARGE SCALE GENOMIC DNA]</scope>
    <source>
        <strain evidence="1 2">Hp12</strain>
    </source>
</reference>
<evidence type="ECO:0000313" key="1">
    <source>
        <dbReference type="EMBL" id="PVZ72519.1"/>
    </source>
</evidence>